<reference evidence="6 7" key="1">
    <citation type="journal article" date="2016" name="Nat. Commun.">
        <title>Thousands of microbial genomes shed light on interconnected biogeochemical processes in an aquifer system.</title>
        <authorList>
            <person name="Anantharaman K."/>
            <person name="Brown C.T."/>
            <person name="Hug L.A."/>
            <person name="Sharon I."/>
            <person name="Castelle C.J."/>
            <person name="Probst A.J."/>
            <person name="Thomas B.C."/>
            <person name="Singh A."/>
            <person name="Wilkins M.J."/>
            <person name="Karaoz U."/>
            <person name="Brodie E.L."/>
            <person name="Williams K.H."/>
            <person name="Hubbard S.S."/>
            <person name="Banfield J.F."/>
        </authorList>
    </citation>
    <scope>NUCLEOTIDE SEQUENCE [LARGE SCALE GENOMIC DNA]</scope>
</reference>
<dbReference type="AlphaFoldDB" id="A0A1F6A4K6"/>
<evidence type="ECO:0000313" key="6">
    <source>
        <dbReference type="EMBL" id="OGG19629.1"/>
    </source>
</evidence>
<evidence type="ECO:0000256" key="4">
    <source>
        <dbReference type="NCBIfam" id="TIGR03284"/>
    </source>
</evidence>
<protein>
    <recommendedName>
        <fullName evidence="1 4">Thymidylate synthase</fullName>
        <ecNumber evidence="1 4">2.1.1.45</ecNumber>
    </recommendedName>
</protein>
<proteinExistence type="predicted"/>
<dbReference type="Gene3D" id="3.30.572.10">
    <property type="entry name" value="Thymidylate synthase/dCMP hydroxymethylase domain"/>
    <property type="match status" value="1"/>
</dbReference>
<evidence type="ECO:0000256" key="2">
    <source>
        <dbReference type="ARBA" id="ARBA00022603"/>
    </source>
</evidence>
<dbReference type="CDD" id="cd00351">
    <property type="entry name" value="TS_Pyrimidine_HMase"/>
    <property type="match status" value="1"/>
</dbReference>
<dbReference type="InterPro" id="IPR045097">
    <property type="entry name" value="Thymidate_synth/dCMP_Mease"/>
</dbReference>
<organism evidence="6 7">
    <name type="scientific">Candidatus Gottesmanbacteria bacterium RIFCSPHIGHO2_01_FULL_47_48</name>
    <dbReference type="NCBI Taxonomy" id="1798381"/>
    <lineage>
        <taxon>Bacteria</taxon>
        <taxon>Candidatus Gottesmaniibacteriota</taxon>
    </lineage>
</organism>
<feature type="domain" description="Thymidylate synthase/dCMP hydroxymethylase" evidence="5">
    <location>
        <begin position="8"/>
        <end position="287"/>
    </location>
</feature>
<dbReference type="SUPFAM" id="SSF55831">
    <property type="entry name" value="Thymidylate synthase/dCMP hydroxymethylase"/>
    <property type="match status" value="1"/>
</dbReference>
<keyword evidence="2" id="KW-0489">Methyltransferase</keyword>
<evidence type="ECO:0000313" key="7">
    <source>
        <dbReference type="Proteomes" id="UP000177871"/>
    </source>
</evidence>
<dbReference type="PANTHER" id="PTHR11548:SF1">
    <property type="entry name" value="THYMIDYLATE SYNTHASE 1"/>
    <property type="match status" value="1"/>
</dbReference>
<dbReference type="STRING" id="1798381.A2721_02880"/>
<comment type="caution">
    <text evidence="6">The sequence shown here is derived from an EMBL/GenBank/DDBJ whole genome shotgun (WGS) entry which is preliminary data.</text>
</comment>
<evidence type="ECO:0000256" key="1">
    <source>
        <dbReference type="ARBA" id="ARBA00011947"/>
    </source>
</evidence>
<dbReference type="EMBL" id="MFJK01000006">
    <property type="protein sequence ID" value="OGG19629.1"/>
    <property type="molecule type" value="Genomic_DNA"/>
</dbReference>
<evidence type="ECO:0000256" key="3">
    <source>
        <dbReference type="ARBA" id="ARBA00022679"/>
    </source>
</evidence>
<dbReference type="GO" id="GO:0005829">
    <property type="term" value="C:cytosol"/>
    <property type="evidence" value="ECO:0007669"/>
    <property type="project" value="TreeGrafter"/>
</dbReference>
<evidence type="ECO:0000259" key="5">
    <source>
        <dbReference type="Pfam" id="PF00303"/>
    </source>
</evidence>
<dbReference type="Pfam" id="PF00303">
    <property type="entry name" value="Thymidylat_synt"/>
    <property type="match status" value="1"/>
</dbReference>
<keyword evidence="3" id="KW-0808">Transferase</keyword>
<dbReference type="Proteomes" id="UP000177871">
    <property type="component" value="Unassembled WGS sequence"/>
</dbReference>
<dbReference type="InterPro" id="IPR036926">
    <property type="entry name" value="Thymidate_synth/dCMP_Mease_sf"/>
</dbReference>
<dbReference type="InterPro" id="IPR023451">
    <property type="entry name" value="Thymidate_synth/dCMP_Mease_dom"/>
</dbReference>
<sequence>MEALPPEQQYPALLTDVYNNGAKKQNIQETEDRAVFVRTLRFKSRDGYDFPLTPIRRLPYYRAAGELLWMLRGDTTLAGLHDYGVRWWDNYATPEIQARYNLPEGDLGRVYGAQIRRFNAGSSESIDQLLVVQQSLKEHPEWRRHLITLWNPLDATHVYYAPCLTELKFFSAGNKLSLAVTQRSADVPGGVPFDTFEMGLFLLMMAQATHLQADELVHILEDTHIYNEQLTQVETLMTREIRPLPRVQLQPSTVEFTDIRQFLDLKPEEIFTVENYNPHPTLRIPVSSR</sequence>
<gene>
    <name evidence="6" type="ORF">A2721_02880</name>
</gene>
<dbReference type="GO" id="GO:0004799">
    <property type="term" value="F:thymidylate synthase activity"/>
    <property type="evidence" value="ECO:0007669"/>
    <property type="project" value="UniProtKB-UniRule"/>
</dbReference>
<dbReference type="GO" id="GO:0006231">
    <property type="term" value="P:dTMP biosynthetic process"/>
    <property type="evidence" value="ECO:0007669"/>
    <property type="project" value="InterPro"/>
</dbReference>
<dbReference type="EC" id="2.1.1.45" evidence="1 4"/>
<accession>A0A1F6A4K6</accession>
<name>A0A1F6A4K6_9BACT</name>
<dbReference type="PRINTS" id="PR00108">
    <property type="entry name" value="THYMDSNTHASE"/>
</dbReference>
<dbReference type="InterPro" id="IPR000398">
    <property type="entry name" value="Thymidylate_synthase"/>
</dbReference>
<dbReference type="GO" id="GO:0032259">
    <property type="term" value="P:methylation"/>
    <property type="evidence" value="ECO:0007669"/>
    <property type="project" value="UniProtKB-KW"/>
</dbReference>
<dbReference type="NCBIfam" id="TIGR03284">
    <property type="entry name" value="thym_sym"/>
    <property type="match status" value="1"/>
</dbReference>
<dbReference type="PANTHER" id="PTHR11548">
    <property type="entry name" value="THYMIDYLATE SYNTHASE 1"/>
    <property type="match status" value="1"/>
</dbReference>